<evidence type="ECO:0000256" key="10">
    <source>
        <dbReference type="ARBA" id="ARBA00023200"/>
    </source>
</evidence>
<feature type="domain" description="Protein kinase" evidence="13">
    <location>
        <begin position="1"/>
        <end position="150"/>
    </location>
</feature>
<evidence type="ECO:0000256" key="4">
    <source>
        <dbReference type="ARBA" id="ARBA00016885"/>
    </source>
</evidence>
<keyword evidence="6" id="KW-0808">Transferase</keyword>
<keyword evidence="5" id="KW-0723">Serine/threonine-protein kinase</keyword>
<dbReference type="SUPFAM" id="SSF56112">
    <property type="entry name" value="Protein kinase-like (PK-like)"/>
    <property type="match status" value="1"/>
</dbReference>
<comment type="subcellular location">
    <subcellularLocation>
        <location evidence="1">Host cytoplasm</location>
    </subcellularLocation>
</comment>
<evidence type="ECO:0000256" key="6">
    <source>
        <dbReference type="ARBA" id="ARBA00022679"/>
    </source>
</evidence>
<evidence type="ECO:0000259" key="13">
    <source>
        <dbReference type="PROSITE" id="PS50011"/>
    </source>
</evidence>
<dbReference type="GO" id="GO:0005524">
    <property type="term" value="F:ATP binding"/>
    <property type="evidence" value="ECO:0007669"/>
    <property type="project" value="UniProtKB-KW"/>
</dbReference>
<dbReference type="AlphaFoldDB" id="A0A8C4S7T6"/>
<evidence type="ECO:0000313" key="15">
    <source>
        <dbReference type="Proteomes" id="UP000694620"/>
    </source>
</evidence>
<reference evidence="14" key="1">
    <citation type="submission" date="2021-06" db="EMBL/GenBank/DDBJ databases">
        <authorList>
            <consortium name="Wellcome Sanger Institute Data Sharing"/>
        </authorList>
    </citation>
    <scope>NUCLEOTIDE SEQUENCE [LARGE SCALE GENOMIC DNA]</scope>
</reference>
<dbReference type="PANTHER" id="PTHR22984:SF25">
    <property type="entry name" value="PROTEIN KINASE DOMAIN-CONTAINING PROTEIN"/>
    <property type="match status" value="1"/>
</dbReference>
<evidence type="ECO:0000256" key="7">
    <source>
        <dbReference type="ARBA" id="ARBA00022741"/>
    </source>
</evidence>
<reference evidence="14" key="2">
    <citation type="submission" date="2025-08" db="UniProtKB">
        <authorList>
            <consortium name="Ensembl"/>
        </authorList>
    </citation>
    <scope>IDENTIFICATION</scope>
</reference>
<dbReference type="InterPro" id="IPR000719">
    <property type="entry name" value="Prot_kinase_dom"/>
</dbReference>
<evidence type="ECO:0000256" key="8">
    <source>
        <dbReference type="ARBA" id="ARBA00022777"/>
    </source>
</evidence>
<evidence type="ECO:0000256" key="9">
    <source>
        <dbReference type="ARBA" id="ARBA00022840"/>
    </source>
</evidence>
<dbReference type="InterPro" id="IPR008271">
    <property type="entry name" value="Ser/Thr_kinase_AS"/>
</dbReference>
<organism evidence="14 15">
    <name type="scientific">Erpetoichthys calabaricus</name>
    <name type="common">Rope fish</name>
    <name type="synonym">Calamoichthys calabaricus</name>
    <dbReference type="NCBI Taxonomy" id="27687"/>
    <lineage>
        <taxon>Eukaryota</taxon>
        <taxon>Metazoa</taxon>
        <taxon>Chordata</taxon>
        <taxon>Craniata</taxon>
        <taxon>Vertebrata</taxon>
        <taxon>Euteleostomi</taxon>
        <taxon>Actinopterygii</taxon>
        <taxon>Polypteriformes</taxon>
        <taxon>Polypteridae</taxon>
        <taxon>Erpetoichthys</taxon>
    </lineage>
</organism>
<dbReference type="Gene3D" id="1.10.510.10">
    <property type="entry name" value="Transferase(Phosphotransferase) domain 1"/>
    <property type="match status" value="1"/>
</dbReference>
<name>A0A8C4S7T6_ERPCA</name>
<proteinExistence type="inferred from homology"/>
<evidence type="ECO:0000256" key="3">
    <source>
        <dbReference type="ARBA" id="ARBA00012513"/>
    </source>
</evidence>
<keyword evidence="7" id="KW-0547">Nucleotide-binding</keyword>
<keyword evidence="9" id="KW-0067">ATP-binding</keyword>
<evidence type="ECO:0000256" key="2">
    <source>
        <dbReference type="ARBA" id="ARBA00005505"/>
    </source>
</evidence>
<dbReference type="InterPro" id="IPR011009">
    <property type="entry name" value="Kinase-like_dom_sf"/>
</dbReference>
<evidence type="ECO:0000256" key="11">
    <source>
        <dbReference type="ARBA" id="ARBA00047899"/>
    </source>
</evidence>
<dbReference type="GeneTree" id="ENSGT00940000163427"/>
<dbReference type="PANTHER" id="PTHR22984">
    <property type="entry name" value="SERINE/THREONINE-PROTEIN KINASE PIM"/>
    <property type="match status" value="1"/>
</dbReference>
<reference evidence="14" key="3">
    <citation type="submission" date="2025-09" db="UniProtKB">
        <authorList>
            <consortium name="Ensembl"/>
        </authorList>
    </citation>
    <scope>IDENTIFICATION</scope>
</reference>
<dbReference type="GO" id="GO:0004674">
    <property type="term" value="F:protein serine/threonine kinase activity"/>
    <property type="evidence" value="ECO:0007669"/>
    <property type="project" value="UniProtKB-KW"/>
</dbReference>
<evidence type="ECO:0000313" key="14">
    <source>
        <dbReference type="Ensembl" id="ENSECRP00000012719.1"/>
    </source>
</evidence>
<sequence length="169" mass="19821">YVSILSTCMKKAKNAFHQIVKAVIHCHSRKVFHNDIKPYNIMYHEITGHIKLIDFSYGDMLQEEFYTQAPEPFTVWTLGITLFEMICGRMPFKNKMEIVEGKFSVTSDISQGEQQFSEKLFKCRNFIERCLCSHPSDRITVEGILKHPWLCRGSNKVSDKEQHYFHPLK</sequence>
<accession>A0A8C4S7T6</accession>
<dbReference type="GO" id="GO:0005737">
    <property type="term" value="C:cytoplasm"/>
    <property type="evidence" value="ECO:0007669"/>
    <property type="project" value="TreeGrafter"/>
</dbReference>
<comment type="similarity">
    <text evidence="2">Belongs to the protein kinase superfamily. CAMK Ser/Thr protein kinase family. PIM subfamily.</text>
</comment>
<keyword evidence="10" id="KW-1035">Host cytoplasm</keyword>
<evidence type="ECO:0000256" key="5">
    <source>
        <dbReference type="ARBA" id="ARBA00022527"/>
    </source>
</evidence>
<comment type="catalytic activity">
    <reaction evidence="12">
        <text>L-seryl-[protein] + ATP = O-phospho-L-seryl-[protein] + ADP + H(+)</text>
        <dbReference type="Rhea" id="RHEA:17989"/>
        <dbReference type="Rhea" id="RHEA-COMP:9863"/>
        <dbReference type="Rhea" id="RHEA-COMP:11604"/>
        <dbReference type="ChEBI" id="CHEBI:15378"/>
        <dbReference type="ChEBI" id="CHEBI:29999"/>
        <dbReference type="ChEBI" id="CHEBI:30616"/>
        <dbReference type="ChEBI" id="CHEBI:83421"/>
        <dbReference type="ChEBI" id="CHEBI:456216"/>
        <dbReference type="EC" id="2.7.11.1"/>
    </reaction>
</comment>
<comment type="catalytic activity">
    <reaction evidence="11">
        <text>L-threonyl-[protein] + ATP = O-phospho-L-threonyl-[protein] + ADP + H(+)</text>
        <dbReference type="Rhea" id="RHEA:46608"/>
        <dbReference type="Rhea" id="RHEA-COMP:11060"/>
        <dbReference type="Rhea" id="RHEA-COMP:11605"/>
        <dbReference type="ChEBI" id="CHEBI:15378"/>
        <dbReference type="ChEBI" id="CHEBI:30013"/>
        <dbReference type="ChEBI" id="CHEBI:30616"/>
        <dbReference type="ChEBI" id="CHEBI:61977"/>
        <dbReference type="ChEBI" id="CHEBI:456216"/>
        <dbReference type="EC" id="2.7.11.1"/>
    </reaction>
</comment>
<dbReference type="PROSITE" id="PS50011">
    <property type="entry name" value="PROTEIN_KINASE_DOM"/>
    <property type="match status" value="1"/>
</dbReference>
<dbReference type="InterPro" id="IPR051138">
    <property type="entry name" value="PIM_Ser/Thr_kinase"/>
</dbReference>
<dbReference type="Pfam" id="PF00069">
    <property type="entry name" value="Pkinase"/>
    <property type="match status" value="2"/>
</dbReference>
<evidence type="ECO:0000256" key="12">
    <source>
        <dbReference type="ARBA" id="ARBA00048679"/>
    </source>
</evidence>
<keyword evidence="8" id="KW-0418">Kinase</keyword>
<dbReference type="Proteomes" id="UP000694620">
    <property type="component" value="Chromosome 7"/>
</dbReference>
<dbReference type="SMART" id="SM00220">
    <property type="entry name" value="S_TKc"/>
    <property type="match status" value="1"/>
</dbReference>
<dbReference type="EC" id="2.7.11.1" evidence="3"/>
<keyword evidence="15" id="KW-1185">Reference proteome</keyword>
<dbReference type="PROSITE" id="PS00108">
    <property type="entry name" value="PROTEIN_KINASE_ST"/>
    <property type="match status" value="1"/>
</dbReference>
<evidence type="ECO:0000256" key="1">
    <source>
        <dbReference type="ARBA" id="ARBA00004192"/>
    </source>
</evidence>
<protein>
    <recommendedName>
        <fullName evidence="4">Serine/threonine-protein kinase 1</fullName>
        <ecNumber evidence="3">2.7.11.1</ecNumber>
    </recommendedName>
</protein>
<dbReference type="Ensembl" id="ENSECRT00000012936.1">
    <property type="protein sequence ID" value="ENSECRP00000012719.1"/>
    <property type="gene ID" value="ENSECRG00000008489.1"/>
</dbReference>